<gene>
    <name evidence="2" type="ORF">EVG20_g6083</name>
</gene>
<evidence type="ECO:0000313" key="3">
    <source>
        <dbReference type="Proteomes" id="UP000298327"/>
    </source>
</evidence>
<accession>A0A4Y9YN41</accession>
<name>A0A4Y9YN41_9AGAM</name>
<organism evidence="2 3">
    <name type="scientific">Dentipellis fragilis</name>
    <dbReference type="NCBI Taxonomy" id="205917"/>
    <lineage>
        <taxon>Eukaryota</taxon>
        <taxon>Fungi</taxon>
        <taxon>Dikarya</taxon>
        <taxon>Basidiomycota</taxon>
        <taxon>Agaricomycotina</taxon>
        <taxon>Agaricomycetes</taxon>
        <taxon>Russulales</taxon>
        <taxon>Hericiaceae</taxon>
        <taxon>Dentipellis</taxon>
    </lineage>
</organism>
<reference evidence="2 3" key="1">
    <citation type="submission" date="2019-02" db="EMBL/GenBank/DDBJ databases">
        <title>Genome sequencing of the rare red list fungi Dentipellis fragilis.</title>
        <authorList>
            <person name="Buettner E."/>
            <person name="Kellner H."/>
        </authorList>
    </citation>
    <scope>NUCLEOTIDE SEQUENCE [LARGE SCALE GENOMIC DNA]</scope>
    <source>
        <strain evidence="2 3">DSM 105465</strain>
    </source>
</reference>
<comment type="caution">
    <text evidence="2">The sequence shown here is derived from an EMBL/GenBank/DDBJ whole genome shotgun (WGS) entry which is preliminary data.</text>
</comment>
<sequence length="412" mass="46478">MYCPTLIHEGIYRNLFGGSMPALRRLTLYGVYPVPSMLSSNLRILYLGSIILSAKYLLVCLEAMPCLEMLLLYALALVPDISQDLPPIKLDHLRRLLIYQPCLHPYQKMALILNWMDIPEFTTSRLVLESTDDPQRVRRREPPDMLPAPDVQLTHFFPDLKTLEYSSVPPKWQRGSMSGLHLTGQDSGGSSFSFPGPQTPPQSASDLLQVPGSFCVAPFVFSVRNVTHLLLSGNNRDLWGSADASERGNYIWMPFLEPLVSLTTLACSLTNRDLRSIFFCLGLEDPSGSGTHCCPLLSDVHLECKVSTDDETWHCILACAETRARIGRPLEDVVLNYSGWRVPSSDLQEQLQRHVEGQVIVTVEDLDDWVLWSGFPSVRVETTAPPFHDIEDLAVIEELKHKEKMRTEARWD</sequence>
<keyword evidence="3" id="KW-1185">Reference proteome</keyword>
<feature type="region of interest" description="Disordered" evidence="1">
    <location>
        <begin position="178"/>
        <end position="203"/>
    </location>
</feature>
<feature type="compositionally biased region" description="Low complexity" evidence="1">
    <location>
        <begin position="183"/>
        <end position="196"/>
    </location>
</feature>
<evidence type="ECO:0000313" key="2">
    <source>
        <dbReference type="EMBL" id="TFY64016.1"/>
    </source>
</evidence>
<protein>
    <submittedName>
        <fullName evidence="2">Uncharacterized protein</fullName>
    </submittedName>
</protein>
<dbReference type="EMBL" id="SEOQ01000388">
    <property type="protein sequence ID" value="TFY64016.1"/>
    <property type="molecule type" value="Genomic_DNA"/>
</dbReference>
<proteinExistence type="predicted"/>
<dbReference type="Proteomes" id="UP000298327">
    <property type="component" value="Unassembled WGS sequence"/>
</dbReference>
<evidence type="ECO:0000256" key="1">
    <source>
        <dbReference type="SAM" id="MobiDB-lite"/>
    </source>
</evidence>
<dbReference type="AlphaFoldDB" id="A0A4Y9YN41"/>